<dbReference type="EMBL" id="JOJR01001147">
    <property type="protein sequence ID" value="RCN32142.1"/>
    <property type="molecule type" value="Genomic_DNA"/>
</dbReference>
<keyword evidence="2" id="KW-1185">Reference proteome</keyword>
<accession>A0A368FJA3</accession>
<dbReference type="AlphaFoldDB" id="A0A368FJA3"/>
<evidence type="ECO:0000313" key="1">
    <source>
        <dbReference type="EMBL" id="RCN32142.1"/>
    </source>
</evidence>
<reference evidence="1 2" key="1">
    <citation type="submission" date="2014-10" db="EMBL/GenBank/DDBJ databases">
        <title>Draft genome of the hookworm Ancylostoma caninum.</title>
        <authorList>
            <person name="Mitreva M."/>
        </authorList>
    </citation>
    <scope>NUCLEOTIDE SEQUENCE [LARGE SCALE GENOMIC DNA]</scope>
    <source>
        <strain evidence="1 2">Baltimore</strain>
    </source>
</reference>
<gene>
    <name evidence="1" type="ORF">ANCCAN_22053</name>
</gene>
<proteinExistence type="predicted"/>
<organism evidence="1 2">
    <name type="scientific">Ancylostoma caninum</name>
    <name type="common">Dog hookworm</name>
    <dbReference type="NCBI Taxonomy" id="29170"/>
    <lineage>
        <taxon>Eukaryota</taxon>
        <taxon>Metazoa</taxon>
        <taxon>Ecdysozoa</taxon>
        <taxon>Nematoda</taxon>
        <taxon>Chromadorea</taxon>
        <taxon>Rhabditida</taxon>
        <taxon>Rhabditina</taxon>
        <taxon>Rhabditomorpha</taxon>
        <taxon>Strongyloidea</taxon>
        <taxon>Ancylostomatidae</taxon>
        <taxon>Ancylostomatinae</taxon>
        <taxon>Ancylostoma</taxon>
    </lineage>
</organism>
<evidence type="ECO:0000313" key="2">
    <source>
        <dbReference type="Proteomes" id="UP000252519"/>
    </source>
</evidence>
<name>A0A368FJA3_ANCCA</name>
<dbReference type="Proteomes" id="UP000252519">
    <property type="component" value="Unassembled WGS sequence"/>
</dbReference>
<protein>
    <submittedName>
        <fullName evidence="1">Uncharacterized protein</fullName>
    </submittedName>
</protein>
<sequence length="64" mass="7363">MDCFDVSSAPVTTYTYVSQDEHILGILLAGKHFFTLWRDHRRLDIADSLAGPVSITDLRKWKRV</sequence>
<comment type="caution">
    <text evidence="1">The sequence shown here is derived from an EMBL/GenBank/DDBJ whole genome shotgun (WGS) entry which is preliminary data.</text>
</comment>